<evidence type="ECO:0000256" key="1">
    <source>
        <dbReference type="ARBA" id="ARBA00007596"/>
    </source>
</evidence>
<dbReference type="HAMAP" id="MF_00294">
    <property type="entry name" value="Ribosomal_bL33"/>
    <property type="match status" value="1"/>
</dbReference>
<dbReference type="EMBL" id="AP026933">
    <property type="protein sequence ID" value="BDT05188.1"/>
    <property type="molecule type" value="Genomic_DNA"/>
</dbReference>
<comment type="similarity">
    <text evidence="1 5">Belongs to the bacterial ribosomal protein bL33 family.</text>
</comment>
<proteinExistence type="inferred from homology"/>
<dbReference type="Proteomes" id="UP001163387">
    <property type="component" value="Chromosome"/>
</dbReference>
<keyword evidence="7" id="KW-1185">Reference proteome</keyword>
<protein>
    <recommendedName>
        <fullName evidence="4 5">Large ribosomal subunit protein bL33</fullName>
    </recommendedName>
</protein>
<evidence type="ECO:0000313" key="7">
    <source>
        <dbReference type="Proteomes" id="UP001163387"/>
    </source>
</evidence>
<dbReference type="SUPFAM" id="SSF57829">
    <property type="entry name" value="Zn-binding ribosomal proteins"/>
    <property type="match status" value="1"/>
</dbReference>
<gene>
    <name evidence="6" type="primary">rpmG1</name>
    <name evidence="5" type="synonym">rpmG</name>
    <name evidence="6" type="ORF">SHM_28340</name>
</gene>
<dbReference type="Gene3D" id="2.20.28.120">
    <property type="entry name" value="Ribosomal protein L33"/>
    <property type="match status" value="1"/>
</dbReference>
<evidence type="ECO:0000256" key="4">
    <source>
        <dbReference type="ARBA" id="ARBA00035176"/>
    </source>
</evidence>
<name>A0ABM8BZ43_9MOLU</name>
<evidence type="ECO:0000256" key="3">
    <source>
        <dbReference type="ARBA" id="ARBA00023274"/>
    </source>
</evidence>
<keyword evidence="3 5" id="KW-0687">Ribonucleoprotein</keyword>
<reference evidence="6 7" key="1">
    <citation type="journal article" date="2022" name="Front. Microbiol.">
        <title>Male-killing mechanisms vary between Spiroplasma species.</title>
        <authorList>
            <person name="Arai H."/>
            <person name="Inoue M."/>
            <person name="Kageyama D."/>
        </authorList>
    </citation>
    <scope>NUCLEOTIDE SEQUENCE [LARGE SCALE GENOMIC DNA]</scope>
    <source>
        <strain evidence="7">sHm</strain>
    </source>
</reference>
<dbReference type="RefSeq" id="WP_174481441.1">
    <property type="nucleotide sequence ID" value="NZ_AP026933.1"/>
</dbReference>
<dbReference type="GO" id="GO:0005840">
    <property type="term" value="C:ribosome"/>
    <property type="evidence" value="ECO:0007669"/>
    <property type="project" value="UniProtKB-KW"/>
</dbReference>
<accession>A0ABM8BZ43</accession>
<dbReference type="NCBIfam" id="NF001764">
    <property type="entry name" value="PRK00504.1"/>
    <property type="match status" value="1"/>
</dbReference>
<evidence type="ECO:0000256" key="5">
    <source>
        <dbReference type="HAMAP-Rule" id="MF_00294"/>
    </source>
</evidence>
<sequence length="49" mass="6141">MNEKIILICTVCLNRNYHTYKNKIKYKERMELKKYCEHCQKHTLHKESR</sequence>
<dbReference type="NCBIfam" id="TIGR01023">
    <property type="entry name" value="rpmG_bact"/>
    <property type="match status" value="1"/>
</dbReference>
<evidence type="ECO:0000256" key="2">
    <source>
        <dbReference type="ARBA" id="ARBA00022980"/>
    </source>
</evidence>
<organism evidence="6 7">
    <name type="scientific">Spiroplasma ixodetis</name>
    <dbReference type="NCBI Taxonomy" id="2141"/>
    <lineage>
        <taxon>Bacteria</taxon>
        <taxon>Bacillati</taxon>
        <taxon>Mycoplasmatota</taxon>
        <taxon>Mollicutes</taxon>
        <taxon>Entomoplasmatales</taxon>
        <taxon>Spiroplasmataceae</taxon>
        <taxon>Spiroplasma</taxon>
    </lineage>
</organism>
<keyword evidence="2 5" id="KW-0689">Ribosomal protein</keyword>
<dbReference type="InterPro" id="IPR038584">
    <property type="entry name" value="Ribosomal_bL33_sf"/>
</dbReference>
<evidence type="ECO:0000313" key="6">
    <source>
        <dbReference type="EMBL" id="BDT05188.1"/>
    </source>
</evidence>
<dbReference type="Pfam" id="PF00471">
    <property type="entry name" value="Ribosomal_L33"/>
    <property type="match status" value="1"/>
</dbReference>
<dbReference type="InterPro" id="IPR001705">
    <property type="entry name" value="Ribosomal_bL33"/>
</dbReference>
<dbReference type="NCBIfam" id="NF001860">
    <property type="entry name" value="PRK00595.1"/>
    <property type="match status" value="1"/>
</dbReference>
<dbReference type="InterPro" id="IPR011332">
    <property type="entry name" value="Ribosomal_zn-bd"/>
</dbReference>